<accession>A0AAJ4DME3</accession>
<sequence>MLNFEYTNIIDSKYRPKLFYKKNKSDRRVGVEIEYSNLPLLNSAAVVSSLFGGNIVEVNKYKVVLKKTKYGDFTFELDAMFLQKIESKGLFTKLSSVIGTISSDINDLLEKTSKKFIPFEISSPPIPISKLPLLDNMIDKLRLQGALGTTYSFQYAFGVHFNIEPPSDEMGDILKIFKSFLILQKWIEVQSELDIARKMSPFINDFPKEYIRLVVNKEYNPDKEHFIEDYLFYNPTRNRVLDMLPMLAHWDEKRVRKQLPDEKINPRPTYHYRLPNSKIDLFRWNLSVEFQLWVIVELLANNEKLFEEMSEKFFKKIEKAIFSKDEWVEECQKCVLELLS</sequence>
<dbReference type="EMBL" id="CP041166">
    <property type="protein sequence ID" value="QFR43072.1"/>
    <property type="molecule type" value="Genomic_DNA"/>
</dbReference>
<dbReference type="KEGG" id="suln:FJR47_03800"/>
<keyword evidence="2" id="KW-1185">Reference proteome</keyword>
<dbReference type="InterPro" id="IPR022025">
    <property type="entry name" value="Amidoligase_2"/>
</dbReference>
<dbReference type="Proteomes" id="UP000326061">
    <property type="component" value="Chromosome"/>
</dbReference>
<reference evidence="2" key="1">
    <citation type="submission" date="2019-06" db="EMBL/GenBank/DDBJ databases">
        <title>Sulfurimonas gotlandica sp. nov., a chemoautotrophic and psychrotolerant epsilonproteobacterium isolated from a pelagic redoxcline, and an emended description of the genus Sulfurimonas.</title>
        <authorList>
            <person name="Wang S."/>
            <person name="Jiang L."/>
            <person name="Shao Z."/>
        </authorList>
    </citation>
    <scope>NUCLEOTIDE SEQUENCE [LARGE SCALE GENOMIC DNA]</scope>
    <source>
        <strain evidence="2">1-1N</strain>
    </source>
</reference>
<proteinExistence type="predicted"/>
<evidence type="ECO:0000313" key="2">
    <source>
        <dbReference type="Proteomes" id="UP000326061"/>
    </source>
</evidence>
<name>A0AAJ4DME3_9BACT</name>
<protein>
    <recommendedName>
        <fullName evidence="3">Amidoligase enzyme</fullName>
    </recommendedName>
</protein>
<dbReference type="Pfam" id="PF12224">
    <property type="entry name" value="Amidoligase_2"/>
    <property type="match status" value="1"/>
</dbReference>
<gene>
    <name evidence="1" type="ORF">FJR47_03800</name>
</gene>
<dbReference type="AlphaFoldDB" id="A0AAJ4DME3"/>
<evidence type="ECO:0000313" key="1">
    <source>
        <dbReference type="EMBL" id="QFR43072.1"/>
    </source>
</evidence>
<organism evidence="1 2">
    <name type="scientific">Sulfurimonas xiamenensis</name>
    <dbReference type="NCBI Taxonomy" id="2590021"/>
    <lineage>
        <taxon>Bacteria</taxon>
        <taxon>Pseudomonadati</taxon>
        <taxon>Campylobacterota</taxon>
        <taxon>Epsilonproteobacteria</taxon>
        <taxon>Campylobacterales</taxon>
        <taxon>Sulfurimonadaceae</taxon>
        <taxon>Sulfurimonas</taxon>
    </lineage>
</organism>
<evidence type="ECO:0008006" key="3">
    <source>
        <dbReference type="Google" id="ProtNLM"/>
    </source>
</evidence>